<proteinExistence type="inferred from homology"/>
<evidence type="ECO:0000256" key="7">
    <source>
        <dbReference type="ARBA" id="ARBA00023136"/>
    </source>
</evidence>
<feature type="domain" description="ABC transporter" evidence="8">
    <location>
        <begin position="6"/>
        <end position="257"/>
    </location>
</feature>
<dbReference type="PROSITE" id="PS50893">
    <property type="entry name" value="ABC_TRANSPORTER_2"/>
    <property type="match status" value="1"/>
</dbReference>
<dbReference type="PANTHER" id="PTHR43297:SF2">
    <property type="entry name" value="DIPEPTIDE TRANSPORT ATP-BINDING PROTEIN DPPD"/>
    <property type="match status" value="1"/>
</dbReference>
<evidence type="ECO:0000256" key="6">
    <source>
        <dbReference type="ARBA" id="ARBA00022840"/>
    </source>
</evidence>
<dbReference type="Proteomes" id="UP001196870">
    <property type="component" value="Unassembled WGS sequence"/>
</dbReference>
<dbReference type="InterPro" id="IPR027417">
    <property type="entry name" value="P-loop_NTPase"/>
</dbReference>
<evidence type="ECO:0000256" key="1">
    <source>
        <dbReference type="ARBA" id="ARBA00004417"/>
    </source>
</evidence>
<name>A0ABS5F6Y7_9PROT</name>
<keyword evidence="6 9" id="KW-0067">ATP-binding</keyword>
<keyword evidence="5" id="KW-0547">Nucleotide-binding</keyword>
<dbReference type="InterPro" id="IPR003593">
    <property type="entry name" value="AAA+_ATPase"/>
</dbReference>
<accession>A0ABS5F6Y7</accession>
<gene>
    <name evidence="9" type="ORF">GXW71_28505</name>
</gene>
<dbReference type="GO" id="GO:0005524">
    <property type="term" value="F:ATP binding"/>
    <property type="evidence" value="ECO:0007669"/>
    <property type="project" value="UniProtKB-KW"/>
</dbReference>
<comment type="caution">
    <text evidence="9">The sequence shown here is derived from an EMBL/GenBank/DDBJ whole genome shotgun (WGS) entry which is preliminary data.</text>
</comment>
<dbReference type="EMBL" id="JAAGBB010000054">
    <property type="protein sequence ID" value="MBR0668328.1"/>
    <property type="molecule type" value="Genomic_DNA"/>
</dbReference>
<keyword evidence="4" id="KW-1003">Cell membrane</keyword>
<evidence type="ECO:0000256" key="3">
    <source>
        <dbReference type="ARBA" id="ARBA00022448"/>
    </source>
</evidence>
<keyword evidence="3" id="KW-0813">Transport</keyword>
<evidence type="ECO:0000256" key="4">
    <source>
        <dbReference type="ARBA" id="ARBA00022475"/>
    </source>
</evidence>
<evidence type="ECO:0000256" key="5">
    <source>
        <dbReference type="ARBA" id="ARBA00022741"/>
    </source>
</evidence>
<dbReference type="SMART" id="SM00382">
    <property type="entry name" value="AAA"/>
    <property type="match status" value="1"/>
</dbReference>
<organism evidence="9 10">
    <name type="scientific">Plastoroseomonas hellenica</name>
    <dbReference type="NCBI Taxonomy" id="2687306"/>
    <lineage>
        <taxon>Bacteria</taxon>
        <taxon>Pseudomonadati</taxon>
        <taxon>Pseudomonadota</taxon>
        <taxon>Alphaproteobacteria</taxon>
        <taxon>Acetobacterales</taxon>
        <taxon>Acetobacteraceae</taxon>
        <taxon>Plastoroseomonas</taxon>
    </lineage>
</organism>
<comment type="subcellular location">
    <subcellularLocation>
        <location evidence="1">Cell inner membrane</location>
        <topology evidence="1">Peripheral membrane protein</topology>
    </subcellularLocation>
</comment>
<dbReference type="InterPro" id="IPR017871">
    <property type="entry name" value="ABC_transporter-like_CS"/>
</dbReference>
<dbReference type="Pfam" id="PF00005">
    <property type="entry name" value="ABC_tran"/>
    <property type="match status" value="1"/>
</dbReference>
<dbReference type="PROSITE" id="PS00211">
    <property type="entry name" value="ABC_TRANSPORTER_1"/>
    <property type="match status" value="1"/>
</dbReference>
<dbReference type="InterPro" id="IPR050388">
    <property type="entry name" value="ABC_Ni/Peptide_Import"/>
</dbReference>
<dbReference type="Pfam" id="PF08352">
    <property type="entry name" value="oligo_HPY"/>
    <property type="match status" value="1"/>
</dbReference>
<dbReference type="RefSeq" id="WP_211856105.1">
    <property type="nucleotide sequence ID" value="NZ_JAAGBB010000054.1"/>
</dbReference>
<comment type="similarity">
    <text evidence="2">Belongs to the ABC transporter superfamily.</text>
</comment>
<reference evidence="10" key="1">
    <citation type="journal article" date="2021" name="Syst. Appl. Microbiol.">
        <title>Roseomonas hellenica sp. nov., isolated from roots of wild-growing Alkanna tinctoria.</title>
        <authorList>
            <person name="Rat A."/>
            <person name="Naranjo H.D."/>
            <person name="Lebbe L."/>
            <person name="Cnockaert M."/>
            <person name="Krigas N."/>
            <person name="Grigoriadou K."/>
            <person name="Maloupa E."/>
            <person name="Willems A."/>
        </authorList>
    </citation>
    <scope>NUCLEOTIDE SEQUENCE [LARGE SCALE GENOMIC DNA]</scope>
    <source>
        <strain evidence="10">LMG 31523</strain>
    </source>
</reference>
<evidence type="ECO:0000313" key="10">
    <source>
        <dbReference type="Proteomes" id="UP001196870"/>
    </source>
</evidence>
<dbReference type="CDD" id="cd03257">
    <property type="entry name" value="ABC_NikE_OppD_transporters"/>
    <property type="match status" value="1"/>
</dbReference>
<dbReference type="PANTHER" id="PTHR43297">
    <property type="entry name" value="OLIGOPEPTIDE TRANSPORT ATP-BINDING PROTEIN APPD"/>
    <property type="match status" value="1"/>
</dbReference>
<dbReference type="Gene3D" id="3.40.50.300">
    <property type="entry name" value="P-loop containing nucleotide triphosphate hydrolases"/>
    <property type="match status" value="1"/>
</dbReference>
<protein>
    <submittedName>
        <fullName evidence="9">ABC transporter ATP-binding protein</fullName>
    </submittedName>
</protein>
<evidence type="ECO:0000256" key="2">
    <source>
        <dbReference type="ARBA" id="ARBA00005417"/>
    </source>
</evidence>
<dbReference type="NCBIfam" id="TIGR01727">
    <property type="entry name" value="oligo_HPY"/>
    <property type="match status" value="1"/>
</dbReference>
<evidence type="ECO:0000313" key="9">
    <source>
        <dbReference type="EMBL" id="MBR0668328.1"/>
    </source>
</evidence>
<sequence length="340" mass="36529">MMAPLLDVKDLTVRFDTPNGTVHAVSGVSYSLQAGETLAVVGESGSGKSVHVLAMVGLIPKPPGRVAAGQALFEGRDLLAMPEHELRRLRGGQIGMIFQDPMSSLNPVLTVGFQIMESLRTHLGLSKAAAKKRAIELLDLVGIPEPQRRIEQYPHQFSGGMRQRAMISIGIACNPKLLIADEPTTALDVTIQAQILDLVRGLRKQLGMAIIWITHDMGVVAGLADNVQVMYGGRIQERGPARAVFHDTRSAYTYGLLKSLPEHGAPGAVQDGTRKRLVQIPGYPPDMTNPPPGDPFAPRNPFATERCQAEVPPLVQAEGAAPGHMVAAWYDLRAARGAQA</sequence>
<dbReference type="InterPro" id="IPR003439">
    <property type="entry name" value="ABC_transporter-like_ATP-bd"/>
</dbReference>
<dbReference type="InterPro" id="IPR013563">
    <property type="entry name" value="Oligopep_ABC_C"/>
</dbReference>
<evidence type="ECO:0000259" key="8">
    <source>
        <dbReference type="PROSITE" id="PS50893"/>
    </source>
</evidence>
<keyword evidence="10" id="KW-1185">Reference proteome</keyword>
<dbReference type="SUPFAM" id="SSF52540">
    <property type="entry name" value="P-loop containing nucleoside triphosphate hydrolases"/>
    <property type="match status" value="1"/>
</dbReference>
<keyword evidence="7" id="KW-0472">Membrane</keyword>